<dbReference type="Gene3D" id="3.40.50.1000">
    <property type="entry name" value="HAD superfamily/HAD-like"/>
    <property type="match status" value="1"/>
</dbReference>
<protein>
    <recommendedName>
        <fullName evidence="3">Phosphoglycolate phosphatase</fullName>
    </recommendedName>
</protein>
<dbReference type="NCBIfam" id="TIGR01509">
    <property type="entry name" value="HAD-SF-IA-v3"/>
    <property type="match status" value="1"/>
</dbReference>
<dbReference type="PANTHER" id="PTHR43434">
    <property type="entry name" value="PHOSPHOGLYCOLATE PHOSPHATASE"/>
    <property type="match status" value="1"/>
</dbReference>
<evidence type="ECO:0000313" key="2">
    <source>
        <dbReference type="Proteomes" id="UP000034852"/>
    </source>
</evidence>
<evidence type="ECO:0008006" key="3">
    <source>
        <dbReference type="Google" id="ProtNLM"/>
    </source>
</evidence>
<reference evidence="1 2" key="1">
    <citation type="journal article" date="2015" name="Nature">
        <title>rRNA introns, odd ribosomes, and small enigmatic genomes across a large radiation of phyla.</title>
        <authorList>
            <person name="Brown C.T."/>
            <person name="Hug L.A."/>
            <person name="Thomas B.C."/>
            <person name="Sharon I."/>
            <person name="Castelle C.J."/>
            <person name="Singh A."/>
            <person name="Wilkins M.J."/>
            <person name="Williams K.H."/>
            <person name="Banfield J.F."/>
        </authorList>
    </citation>
    <scope>NUCLEOTIDE SEQUENCE [LARGE SCALE GENOMIC DNA]</scope>
</reference>
<name>A0A0G0H8I5_9BACT</name>
<dbReference type="SUPFAM" id="SSF56784">
    <property type="entry name" value="HAD-like"/>
    <property type="match status" value="1"/>
</dbReference>
<dbReference type="InterPro" id="IPR041492">
    <property type="entry name" value="HAD_2"/>
</dbReference>
<dbReference type="InterPro" id="IPR036412">
    <property type="entry name" value="HAD-like_sf"/>
</dbReference>
<accession>A0A0G0H8I5</accession>
<dbReference type="InterPro" id="IPR023198">
    <property type="entry name" value="PGP-like_dom2"/>
</dbReference>
<dbReference type="GO" id="GO:0005829">
    <property type="term" value="C:cytosol"/>
    <property type="evidence" value="ECO:0007669"/>
    <property type="project" value="TreeGrafter"/>
</dbReference>
<dbReference type="Pfam" id="PF13419">
    <property type="entry name" value="HAD_2"/>
    <property type="match status" value="1"/>
</dbReference>
<proteinExistence type="predicted"/>
<dbReference type="InterPro" id="IPR050155">
    <property type="entry name" value="HAD-like_hydrolase_sf"/>
</dbReference>
<dbReference type="NCBIfam" id="TIGR01549">
    <property type="entry name" value="HAD-SF-IA-v1"/>
    <property type="match status" value="1"/>
</dbReference>
<sequence length="190" mass="21588">MYKTILFDWDGCIADTLDIWLKNYREFLKPHGFAPSDREIVHDFFGTGDAGPNKYGFDGKKFYKKLIPIVEAQMKDVKLNIPKSVLSGLLENERQLGLVSTSNRSTIMPAFEFHNLQNLFEVVIAGNEVSKFKPDPEQINKAMEILKAEQSSTIIIGDTDKDILAGKNAGIKTCLFFPEVNQRFHDEQEL</sequence>
<evidence type="ECO:0000313" key="1">
    <source>
        <dbReference type="EMBL" id="KKQ34830.1"/>
    </source>
</evidence>
<organism evidence="1 2">
    <name type="scientific">candidate division WS6 bacterium GW2011_GWA2_37_6</name>
    <dbReference type="NCBI Taxonomy" id="1619087"/>
    <lineage>
        <taxon>Bacteria</taxon>
        <taxon>Candidatus Dojkabacteria</taxon>
    </lineage>
</organism>
<dbReference type="GO" id="GO:0006281">
    <property type="term" value="P:DNA repair"/>
    <property type="evidence" value="ECO:0007669"/>
    <property type="project" value="TreeGrafter"/>
</dbReference>
<gene>
    <name evidence="1" type="ORF">US52_C0045G0005</name>
</gene>
<dbReference type="PANTHER" id="PTHR43434:SF1">
    <property type="entry name" value="PHOSPHOGLYCOLATE PHOSPHATASE"/>
    <property type="match status" value="1"/>
</dbReference>
<dbReference type="SFLD" id="SFLDG01129">
    <property type="entry name" value="C1.5:_HAD__Beta-PGM__Phosphata"/>
    <property type="match status" value="1"/>
</dbReference>
<dbReference type="InterPro" id="IPR023214">
    <property type="entry name" value="HAD_sf"/>
</dbReference>
<comment type="caution">
    <text evidence="1">The sequence shown here is derived from an EMBL/GenBank/DDBJ whole genome shotgun (WGS) entry which is preliminary data.</text>
</comment>
<dbReference type="SFLD" id="SFLDS00003">
    <property type="entry name" value="Haloacid_Dehalogenase"/>
    <property type="match status" value="1"/>
</dbReference>
<dbReference type="Gene3D" id="1.10.150.240">
    <property type="entry name" value="Putative phosphatase, domain 2"/>
    <property type="match status" value="1"/>
</dbReference>
<dbReference type="InterPro" id="IPR006439">
    <property type="entry name" value="HAD-SF_hydro_IA"/>
</dbReference>
<dbReference type="PATRIC" id="fig|1619087.5.peg.546"/>
<dbReference type="Proteomes" id="UP000034852">
    <property type="component" value="Unassembled WGS sequence"/>
</dbReference>
<dbReference type="EMBL" id="LBTH01000045">
    <property type="protein sequence ID" value="KKQ34830.1"/>
    <property type="molecule type" value="Genomic_DNA"/>
</dbReference>
<dbReference type="GO" id="GO:0008967">
    <property type="term" value="F:phosphoglycolate phosphatase activity"/>
    <property type="evidence" value="ECO:0007669"/>
    <property type="project" value="TreeGrafter"/>
</dbReference>
<dbReference type="AlphaFoldDB" id="A0A0G0H8I5"/>